<comment type="caution">
    <text evidence="3">The sequence shown here is derived from an EMBL/GenBank/DDBJ whole genome shotgun (WGS) entry which is preliminary data.</text>
</comment>
<evidence type="ECO:0000259" key="2">
    <source>
        <dbReference type="Pfam" id="PF07007"/>
    </source>
</evidence>
<organism evidence="3 4">
    <name type="scientific">Candidatus Limenecus avicola</name>
    <dbReference type="NCBI Taxonomy" id="2840847"/>
    <lineage>
        <taxon>Bacteria</taxon>
        <taxon>Bacillati</taxon>
        <taxon>Bacillota</taxon>
        <taxon>Clostridia</taxon>
        <taxon>Eubacteriales</taxon>
        <taxon>Clostridiaceae</taxon>
        <taxon>Clostridiaceae incertae sedis</taxon>
        <taxon>Candidatus Limenecus</taxon>
    </lineage>
</organism>
<dbReference type="EMBL" id="DVOD01000064">
    <property type="protein sequence ID" value="HIU93249.1"/>
    <property type="molecule type" value="Genomic_DNA"/>
</dbReference>
<feature type="signal peptide" evidence="1">
    <location>
        <begin position="1"/>
        <end position="20"/>
    </location>
</feature>
<evidence type="ECO:0000313" key="4">
    <source>
        <dbReference type="Proteomes" id="UP000886748"/>
    </source>
</evidence>
<dbReference type="Proteomes" id="UP000886748">
    <property type="component" value="Unassembled WGS sequence"/>
</dbReference>
<evidence type="ECO:0000313" key="3">
    <source>
        <dbReference type="EMBL" id="HIU93249.1"/>
    </source>
</evidence>
<sequence length="169" mass="19821">MKKFLYFILVLGLTTGVTGAKEAFEHPVDIQESACKTGTQNLDEWTKCTLKAARAWNSEVDKYYSLLYKKLSGDAKTALYDNQKYWNLYKNNEYKVIDSLQDKNNDTKERAVFRAVQKRDLIKTRAKSLRLYYIQTFPDDEHEKIEINNNQSGFQLDPMLQRGLRWLGF</sequence>
<protein>
    <submittedName>
        <fullName evidence="3">DUF1311 domain-containing protein</fullName>
    </submittedName>
</protein>
<dbReference type="Gene3D" id="1.20.1270.180">
    <property type="match status" value="1"/>
</dbReference>
<evidence type="ECO:0000256" key="1">
    <source>
        <dbReference type="SAM" id="SignalP"/>
    </source>
</evidence>
<keyword evidence="1" id="KW-0732">Signal</keyword>
<accession>A0A9D1SS88</accession>
<dbReference type="InterPro" id="IPR009739">
    <property type="entry name" value="LprI-like_N"/>
</dbReference>
<reference evidence="3" key="1">
    <citation type="submission" date="2020-10" db="EMBL/GenBank/DDBJ databases">
        <authorList>
            <person name="Gilroy R."/>
        </authorList>
    </citation>
    <scope>NUCLEOTIDE SEQUENCE</scope>
    <source>
        <strain evidence="3">CHK154-7741</strain>
    </source>
</reference>
<dbReference type="Pfam" id="PF07007">
    <property type="entry name" value="LprI"/>
    <property type="match status" value="1"/>
</dbReference>
<name>A0A9D1SS88_9CLOT</name>
<dbReference type="AlphaFoldDB" id="A0A9D1SS88"/>
<feature type="chain" id="PRO_5039708581" evidence="1">
    <location>
        <begin position="21"/>
        <end position="169"/>
    </location>
</feature>
<proteinExistence type="predicted"/>
<gene>
    <name evidence="3" type="ORF">IAD26_08985</name>
</gene>
<feature type="domain" description="Lysozyme inhibitor LprI-like N-terminal" evidence="2">
    <location>
        <begin position="38"/>
        <end position="129"/>
    </location>
</feature>
<reference evidence="3" key="2">
    <citation type="journal article" date="2021" name="PeerJ">
        <title>Extensive microbial diversity within the chicken gut microbiome revealed by metagenomics and culture.</title>
        <authorList>
            <person name="Gilroy R."/>
            <person name="Ravi A."/>
            <person name="Getino M."/>
            <person name="Pursley I."/>
            <person name="Horton D.L."/>
            <person name="Alikhan N.F."/>
            <person name="Baker D."/>
            <person name="Gharbi K."/>
            <person name="Hall N."/>
            <person name="Watson M."/>
            <person name="Adriaenssens E.M."/>
            <person name="Foster-Nyarko E."/>
            <person name="Jarju S."/>
            <person name="Secka A."/>
            <person name="Antonio M."/>
            <person name="Oren A."/>
            <person name="Chaudhuri R.R."/>
            <person name="La Ragione R."/>
            <person name="Hildebrand F."/>
            <person name="Pallen M.J."/>
        </authorList>
    </citation>
    <scope>NUCLEOTIDE SEQUENCE</scope>
    <source>
        <strain evidence="3">CHK154-7741</strain>
    </source>
</reference>